<dbReference type="Pfam" id="PF13966">
    <property type="entry name" value="zf-RVT"/>
    <property type="match status" value="1"/>
</dbReference>
<dbReference type="Gene3D" id="3.30.420.10">
    <property type="entry name" value="Ribonuclease H-like superfamily/Ribonuclease H"/>
    <property type="match status" value="1"/>
</dbReference>
<dbReference type="GO" id="GO:0004523">
    <property type="term" value="F:RNA-DNA hybrid ribonuclease activity"/>
    <property type="evidence" value="ECO:0007669"/>
    <property type="project" value="InterPro"/>
</dbReference>
<organism evidence="3 4">
    <name type="scientific">Miscanthus lutarioriparius</name>
    <dbReference type="NCBI Taxonomy" id="422564"/>
    <lineage>
        <taxon>Eukaryota</taxon>
        <taxon>Viridiplantae</taxon>
        <taxon>Streptophyta</taxon>
        <taxon>Embryophyta</taxon>
        <taxon>Tracheophyta</taxon>
        <taxon>Spermatophyta</taxon>
        <taxon>Magnoliopsida</taxon>
        <taxon>Liliopsida</taxon>
        <taxon>Poales</taxon>
        <taxon>Poaceae</taxon>
        <taxon>PACMAD clade</taxon>
        <taxon>Panicoideae</taxon>
        <taxon>Andropogonodae</taxon>
        <taxon>Andropogoneae</taxon>
        <taxon>Saccharinae</taxon>
        <taxon>Miscanthus</taxon>
    </lineage>
</organism>
<feature type="domain" description="RNase H type-1" evidence="1">
    <location>
        <begin position="314"/>
        <end position="425"/>
    </location>
</feature>
<dbReference type="CDD" id="cd06222">
    <property type="entry name" value="RNase_H_like"/>
    <property type="match status" value="1"/>
</dbReference>
<evidence type="ECO:0000313" key="3">
    <source>
        <dbReference type="EMBL" id="CAD6204073.1"/>
    </source>
</evidence>
<dbReference type="Proteomes" id="UP000604825">
    <property type="component" value="Unassembled WGS sequence"/>
</dbReference>
<dbReference type="PANTHER" id="PTHR36617:SF5">
    <property type="entry name" value="OS05G0421675 PROTEIN"/>
    <property type="match status" value="1"/>
</dbReference>
<dbReference type="EMBL" id="CAJGYO010000001">
    <property type="protein sequence ID" value="CAD6204073.1"/>
    <property type="molecule type" value="Genomic_DNA"/>
</dbReference>
<dbReference type="InterPro" id="IPR002156">
    <property type="entry name" value="RNaseH_domain"/>
</dbReference>
<accession>A0A811MFR3</accession>
<gene>
    <name evidence="3" type="ORF">NCGR_LOCUS2143</name>
</gene>
<sequence length="455" mass="52504">MGFRDLHLFNKAMMGKQGWRLITRPDSLCAKVLKGRYFYDRNFLSSTRKKHASHTWRSILAGREVLERELIKRISDGSLTHIWNDRWIPMHFDVRPITPNAGHEVSRVSELMTEAGRWNEDLIKSIFLPIDARAILRIPVRPQEEDWWAWEPEKHGEYTVKSAYRKLAAPQTFQASASGDESWKRIWKLQVPPKVKVFWWIVLHEFIPTKDVLHRRHIEPWSFFDICGADRDSIEHTLTECTVARIFWQEMRSLSGAKLPRLHPHTWASNIMKPEFCSEHDHNVFCIGMYALAAKKQTSAWCRSPPAEEAGIVGQGATRVVLRDHTGTYKGGGARWHQHGLNALSMEAEVCRDDVILAGELNVRRLQVETDNQELLKLWEMGENQRSCISPIIREIRELSVSFVDFSLVYANRICNRVAHTLAKQVSDSNRVGEWQLAPSCIADLLTEDCNHAVS</sequence>
<feature type="domain" description="Reverse transcriptase zinc-binding" evidence="2">
    <location>
        <begin position="158"/>
        <end position="248"/>
    </location>
</feature>
<comment type="caution">
    <text evidence="3">The sequence shown here is derived from an EMBL/GenBank/DDBJ whole genome shotgun (WGS) entry which is preliminary data.</text>
</comment>
<evidence type="ECO:0000313" key="4">
    <source>
        <dbReference type="Proteomes" id="UP000604825"/>
    </source>
</evidence>
<protein>
    <recommendedName>
        <fullName evidence="5">RNase H type-1 domain-containing protein</fullName>
    </recommendedName>
</protein>
<dbReference type="InterPro" id="IPR044730">
    <property type="entry name" value="RNase_H-like_dom_plant"/>
</dbReference>
<dbReference type="InterPro" id="IPR036397">
    <property type="entry name" value="RNaseH_sf"/>
</dbReference>
<dbReference type="InterPro" id="IPR026960">
    <property type="entry name" value="RVT-Znf"/>
</dbReference>
<dbReference type="GO" id="GO:0003676">
    <property type="term" value="F:nucleic acid binding"/>
    <property type="evidence" value="ECO:0007669"/>
    <property type="project" value="InterPro"/>
</dbReference>
<evidence type="ECO:0000259" key="1">
    <source>
        <dbReference type="Pfam" id="PF13456"/>
    </source>
</evidence>
<evidence type="ECO:0008006" key="5">
    <source>
        <dbReference type="Google" id="ProtNLM"/>
    </source>
</evidence>
<keyword evidence="4" id="KW-1185">Reference proteome</keyword>
<dbReference type="Pfam" id="PF13456">
    <property type="entry name" value="RVT_3"/>
    <property type="match status" value="1"/>
</dbReference>
<reference evidence="3" key="1">
    <citation type="submission" date="2020-10" db="EMBL/GenBank/DDBJ databases">
        <authorList>
            <person name="Han B."/>
            <person name="Lu T."/>
            <person name="Zhao Q."/>
            <person name="Huang X."/>
            <person name="Zhao Y."/>
        </authorList>
    </citation>
    <scope>NUCLEOTIDE SEQUENCE</scope>
</reference>
<dbReference type="PANTHER" id="PTHR36617">
    <property type="entry name" value="PROTEIN, PUTATIVE-RELATED"/>
    <property type="match status" value="1"/>
</dbReference>
<name>A0A811MFR3_9POAL</name>
<dbReference type="AlphaFoldDB" id="A0A811MFR3"/>
<evidence type="ECO:0000259" key="2">
    <source>
        <dbReference type="Pfam" id="PF13966"/>
    </source>
</evidence>
<proteinExistence type="predicted"/>
<dbReference type="OrthoDB" id="783377at2759"/>